<feature type="compositionally biased region" description="Low complexity" evidence="1">
    <location>
        <begin position="450"/>
        <end position="465"/>
    </location>
</feature>
<feature type="compositionally biased region" description="Polar residues" evidence="1">
    <location>
        <begin position="492"/>
        <end position="501"/>
    </location>
</feature>
<reference evidence="3 4" key="1">
    <citation type="submission" date="2016-10" db="EMBL/GenBank/DDBJ databases">
        <title>Genome sequence of the basidiomycete white-rot fungus Trametes pubescens.</title>
        <authorList>
            <person name="Makela M.R."/>
            <person name="Granchi Z."/>
            <person name="Peng M."/>
            <person name="De Vries R.P."/>
            <person name="Grigoriev I."/>
            <person name="Riley R."/>
            <person name="Hilden K."/>
        </authorList>
    </citation>
    <scope>NUCLEOTIDE SEQUENCE [LARGE SCALE GENOMIC DNA]</scope>
    <source>
        <strain evidence="3 4">FBCC735</strain>
    </source>
</reference>
<proteinExistence type="predicted"/>
<feature type="compositionally biased region" description="Basic and acidic residues" evidence="1">
    <location>
        <begin position="475"/>
        <end position="490"/>
    </location>
</feature>
<evidence type="ECO:0000313" key="3">
    <source>
        <dbReference type="EMBL" id="OJT09931.1"/>
    </source>
</evidence>
<feature type="compositionally biased region" description="Low complexity" evidence="1">
    <location>
        <begin position="571"/>
        <end position="583"/>
    </location>
</feature>
<protein>
    <submittedName>
        <fullName evidence="3">Uncharacterized protein</fullName>
    </submittedName>
</protein>
<dbReference type="Proteomes" id="UP000184267">
    <property type="component" value="Unassembled WGS sequence"/>
</dbReference>
<dbReference type="GO" id="GO:0000407">
    <property type="term" value="C:phagophore assembly site"/>
    <property type="evidence" value="ECO:0007669"/>
    <property type="project" value="TreeGrafter"/>
</dbReference>
<feature type="transmembrane region" description="Helical" evidence="2">
    <location>
        <begin position="32"/>
        <end position="52"/>
    </location>
</feature>
<dbReference type="PANTHER" id="PTHR40012:SF1">
    <property type="entry name" value="AUTOPHAGY-RELATED PROTEIN 29"/>
    <property type="match status" value="1"/>
</dbReference>
<feature type="compositionally biased region" description="Polar residues" evidence="1">
    <location>
        <begin position="354"/>
        <end position="379"/>
    </location>
</feature>
<dbReference type="GO" id="GO:0000045">
    <property type="term" value="P:autophagosome assembly"/>
    <property type="evidence" value="ECO:0007669"/>
    <property type="project" value="InterPro"/>
</dbReference>
<name>A0A1M2VQP6_TRAPU</name>
<accession>A0A1M2VQP6</accession>
<dbReference type="Gene3D" id="1.10.10.2570">
    <property type="match status" value="1"/>
</dbReference>
<keyword evidence="2" id="KW-0812">Transmembrane</keyword>
<feature type="region of interest" description="Disordered" evidence="1">
    <location>
        <begin position="398"/>
        <end position="610"/>
    </location>
</feature>
<sequence>MRPHTPRSDTYIGGDSSPLPDQCTPISASVKLCPVDAIAIAAVAVFICYIVWGIPPTVRATRAFYARCSQRKKKRDIRVHLADDLEKGTEDMDDSDPSSKPTDPYLGPTKLLRSFLLNGKVALPERAYKSHGQETAETRKEREMLGRFRFPHTSPTPSSPTFSPTILQSPYEPTISGAYHVPLVTNAFDRDEPLSPYSASFPAPPGLASTSAQVELGSPSLDVADRLDPLPPMPPAAGLSPFADGEEAKPIEWTPEQEKILWDVIAKSRAIEGAGTDWKGLADHLRVPLPYLLYRAQARYEEDLRRLQGLAIRIPSTASPAVPSPQRDNTQGEYFPRVSDPALPQLLRRDSTQTRRGSSSSATGELTSASGTVPGTSTLRPLGVRARLSSLGHARAHGQLKSPLNTEPVHSPLIGPPATSADPSLSQAKKILSSSTITLPGPRRTHTSLRRLSSASSRAASSEGGSESDSEDSDEQTRKEEEAERQDMLTRKLQNLQNMMTKDTLGLVADPARTRAKQRGKARPTSGTSTSAASLSSSSARQSSSPSRSYGHESLSSASVDSRQGSVPSIAPATHSSSRSPARATPPMPVPRHLSIPSSSPPALSPGRAMAVGQTRVQTFRPATAGLAVVSGAVSEASSFSDLSGEILVLSLGSLSDK</sequence>
<dbReference type="InterPro" id="IPR039362">
    <property type="entry name" value="ATG29_sf"/>
</dbReference>
<feature type="compositionally biased region" description="Polar residues" evidence="1">
    <location>
        <begin position="554"/>
        <end position="567"/>
    </location>
</feature>
<keyword evidence="2" id="KW-1133">Transmembrane helix</keyword>
<comment type="caution">
    <text evidence="3">The sequence shown here is derived from an EMBL/GenBank/DDBJ whole genome shotgun (WGS) entry which is preliminary data.</text>
</comment>
<dbReference type="PANTHER" id="PTHR40012">
    <property type="entry name" value="AUTOPHAGY-RELATED PROTEIN 29"/>
    <property type="match status" value="1"/>
</dbReference>
<evidence type="ECO:0000256" key="2">
    <source>
        <dbReference type="SAM" id="Phobius"/>
    </source>
</evidence>
<evidence type="ECO:0000256" key="1">
    <source>
        <dbReference type="SAM" id="MobiDB-lite"/>
    </source>
</evidence>
<keyword evidence="4" id="KW-1185">Reference proteome</keyword>
<feature type="compositionally biased region" description="Low complexity" evidence="1">
    <location>
        <begin position="523"/>
        <end position="549"/>
    </location>
</feature>
<organism evidence="3 4">
    <name type="scientific">Trametes pubescens</name>
    <name type="common">White-rot fungus</name>
    <dbReference type="NCBI Taxonomy" id="154538"/>
    <lineage>
        <taxon>Eukaryota</taxon>
        <taxon>Fungi</taxon>
        <taxon>Dikarya</taxon>
        <taxon>Basidiomycota</taxon>
        <taxon>Agaricomycotina</taxon>
        <taxon>Agaricomycetes</taxon>
        <taxon>Polyporales</taxon>
        <taxon>Polyporaceae</taxon>
        <taxon>Trametes</taxon>
    </lineage>
</organism>
<feature type="compositionally biased region" description="Polar residues" evidence="1">
    <location>
        <begin position="421"/>
        <end position="438"/>
    </location>
</feature>
<feature type="region of interest" description="Disordered" evidence="1">
    <location>
        <begin position="317"/>
        <end position="380"/>
    </location>
</feature>
<gene>
    <name evidence="3" type="ORF">TRAPUB_13568</name>
</gene>
<dbReference type="EMBL" id="MNAD01000861">
    <property type="protein sequence ID" value="OJT09931.1"/>
    <property type="molecule type" value="Genomic_DNA"/>
</dbReference>
<dbReference type="STRING" id="154538.A0A1M2VQP6"/>
<dbReference type="AlphaFoldDB" id="A0A1M2VQP6"/>
<evidence type="ECO:0000313" key="4">
    <source>
        <dbReference type="Proteomes" id="UP000184267"/>
    </source>
</evidence>
<feature type="region of interest" description="Disordered" evidence="1">
    <location>
        <begin position="85"/>
        <end position="106"/>
    </location>
</feature>
<keyword evidence="2" id="KW-0472">Membrane</keyword>
<dbReference type="OrthoDB" id="21072at2759"/>
<dbReference type="InterPro" id="IPR039113">
    <property type="entry name" value="ATG29"/>
</dbReference>